<dbReference type="InterPro" id="IPR039123">
    <property type="entry name" value="PPTC7"/>
</dbReference>
<comment type="catalytic activity">
    <reaction evidence="1 3">
        <text>O-phospho-L-seryl-[protein] + H2O = L-seryl-[protein] + phosphate</text>
        <dbReference type="Rhea" id="RHEA:20629"/>
        <dbReference type="Rhea" id="RHEA-COMP:9863"/>
        <dbReference type="Rhea" id="RHEA-COMP:11604"/>
        <dbReference type="ChEBI" id="CHEBI:15377"/>
        <dbReference type="ChEBI" id="CHEBI:29999"/>
        <dbReference type="ChEBI" id="CHEBI:43474"/>
        <dbReference type="ChEBI" id="CHEBI:83421"/>
        <dbReference type="EC" id="3.1.3.16"/>
    </reaction>
</comment>
<evidence type="ECO:0000256" key="1">
    <source>
        <dbReference type="ARBA" id="ARBA00047761"/>
    </source>
</evidence>
<feature type="region of interest" description="Disordered" evidence="4">
    <location>
        <begin position="424"/>
        <end position="512"/>
    </location>
</feature>
<feature type="compositionally biased region" description="Basic and acidic residues" evidence="4">
    <location>
        <begin position="448"/>
        <end position="458"/>
    </location>
</feature>
<dbReference type="Gramene" id="TVU29095">
    <property type="protein sequence ID" value="TVU29095"/>
    <property type="gene ID" value="EJB05_20643"/>
</dbReference>
<name>A0A5J9UZP0_9POAL</name>
<evidence type="ECO:0000313" key="6">
    <source>
        <dbReference type="EMBL" id="TVU29095.1"/>
    </source>
</evidence>
<feature type="domain" description="PPM-type phosphatase" evidence="5">
    <location>
        <begin position="514"/>
        <end position="733"/>
    </location>
</feature>
<feature type="domain" description="PPM-type phosphatase" evidence="5">
    <location>
        <begin position="70"/>
        <end position="315"/>
    </location>
</feature>
<evidence type="ECO:0000313" key="7">
    <source>
        <dbReference type="Proteomes" id="UP000324897"/>
    </source>
</evidence>
<evidence type="ECO:0000259" key="5">
    <source>
        <dbReference type="PROSITE" id="PS51746"/>
    </source>
</evidence>
<dbReference type="GO" id="GO:0004722">
    <property type="term" value="F:protein serine/threonine phosphatase activity"/>
    <property type="evidence" value="ECO:0007669"/>
    <property type="project" value="UniProtKB-EC"/>
</dbReference>
<sequence>MEKMIGPKTLREIDERIPDALRVAFGIRHRSLPAPAPGEHDEVASFAAALLAPREDGVGVSLERNDDDAPQRALRMQFESCYLKDHDEDAHFGHAGTGVLGVADGVGGYRKRGVDAGAFARAVMDHAFLEVVSAPPGTPVCPHTLLERAYQATAASLTPAASTAVILSLAGRTLRWAYVGDSGFAVFRDGRLLRRSQAQQRYFNCPVQLKAEGGSATAADAEVGEVAAKEGDVVVVGTDGLFDNVSDDEMERIVRMGAAMGFSPRNMADVIAGFAYEAARCSYRDTPFSIQSRRERGTTFTGGKPDDITVIVAFIVQFVRYLIPSSVLIFIGLENRLHGSYTIRRTDAEFAAEDSANPTLVKDDENATATEMAVTVKLNNKPQTASTVDERTTQKTAGTAVAQSLKKIKQSLSKAVACFHPSVLQPVSKDSDDDPAEDEDVPAAQEGGGHDPVKEAEHAPPPPKGCADSPRKEAYDVPAPKGGCDCPGKEVDDVPAKDDSAETPCPEHEATPRAPRMDVASCYVPDHDEDAHFTVPDAGVVGVADGVGGYRKKGVDAGAFARALMANASAAASRTKPDTPICPQTLLRRAYDATSRSRTPGASTAIILSLDGATLKWAYVGDSGFAVLRGSEIIRRSTPQLHHRNCPYQLRARKSGDSVSKAEVGDMPVRDGDVVVVGTDGLFDNVSGEVLESLARQGTEMGWSAQVTANVIAGVARMTAKKMDDITVVVLFIVKSDW</sequence>
<dbReference type="SMART" id="SM00331">
    <property type="entry name" value="PP2C_SIG"/>
    <property type="match status" value="2"/>
</dbReference>
<evidence type="ECO:0000256" key="2">
    <source>
        <dbReference type="ARBA" id="ARBA00048336"/>
    </source>
</evidence>
<keyword evidence="3" id="KW-0460">Magnesium</keyword>
<dbReference type="GO" id="GO:0046872">
    <property type="term" value="F:metal ion binding"/>
    <property type="evidence" value="ECO:0007669"/>
    <property type="project" value="UniProtKB-UniRule"/>
</dbReference>
<comment type="caution">
    <text evidence="6">The sequence shown here is derived from an EMBL/GenBank/DDBJ whole genome shotgun (WGS) entry which is preliminary data.</text>
</comment>
<comment type="catalytic activity">
    <reaction evidence="2 3">
        <text>O-phospho-L-threonyl-[protein] + H2O = L-threonyl-[protein] + phosphate</text>
        <dbReference type="Rhea" id="RHEA:47004"/>
        <dbReference type="Rhea" id="RHEA-COMP:11060"/>
        <dbReference type="Rhea" id="RHEA-COMP:11605"/>
        <dbReference type="ChEBI" id="CHEBI:15377"/>
        <dbReference type="ChEBI" id="CHEBI:30013"/>
        <dbReference type="ChEBI" id="CHEBI:43474"/>
        <dbReference type="ChEBI" id="CHEBI:61977"/>
        <dbReference type="EC" id="3.1.3.16"/>
    </reaction>
</comment>
<comment type="cofactor">
    <cofactor evidence="3">
        <name>Mg(2+)</name>
        <dbReference type="ChEBI" id="CHEBI:18420"/>
    </cofactor>
</comment>
<dbReference type="PANTHER" id="PTHR12320">
    <property type="entry name" value="PROTEIN PHOSPHATASE 2C"/>
    <property type="match status" value="1"/>
</dbReference>
<dbReference type="Proteomes" id="UP000324897">
    <property type="component" value="Chromosome 1"/>
</dbReference>
<keyword evidence="3" id="KW-0464">Manganese</keyword>
<feature type="compositionally biased region" description="Acidic residues" evidence="4">
    <location>
        <begin position="431"/>
        <end position="441"/>
    </location>
</feature>
<dbReference type="EC" id="3.1.3.16" evidence="3"/>
<feature type="non-terminal residue" evidence="6">
    <location>
        <position position="1"/>
    </location>
</feature>
<dbReference type="AlphaFoldDB" id="A0A5J9UZP0"/>
<proteinExistence type="inferred from homology"/>
<feature type="compositionally biased region" description="Basic and acidic residues" evidence="4">
    <location>
        <begin position="487"/>
        <end position="511"/>
    </location>
</feature>
<keyword evidence="3" id="KW-0904">Protein phosphatase</keyword>
<reference evidence="6 7" key="1">
    <citation type="journal article" date="2019" name="Sci. Rep.">
        <title>A high-quality genome of Eragrostis curvula grass provides insights into Poaceae evolution and supports new strategies to enhance forage quality.</title>
        <authorList>
            <person name="Carballo J."/>
            <person name="Santos B.A.C.M."/>
            <person name="Zappacosta D."/>
            <person name="Garbus I."/>
            <person name="Selva J.P."/>
            <person name="Gallo C.A."/>
            <person name="Diaz A."/>
            <person name="Albertini E."/>
            <person name="Caccamo M."/>
            <person name="Echenique V."/>
        </authorList>
    </citation>
    <scope>NUCLEOTIDE SEQUENCE [LARGE SCALE GENOMIC DNA]</scope>
    <source>
        <strain evidence="7">cv. Victoria</strain>
        <tissue evidence="6">Leaf</tissue>
    </source>
</reference>
<dbReference type="PANTHER" id="PTHR12320:SF87">
    <property type="entry name" value="PROTEIN PHOSPHATASE 2C 24-RELATED"/>
    <property type="match status" value="1"/>
</dbReference>
<dbReference type="EMBL" id="RWGY01000011">
    <property type="protein sequence ID" value="TVU29095.1"/>
    <property type="molecule type" value="Genomic_DNA"/>
</dbReference>
<keyword evidence="7" id="KW-1185">Reference proteome</keyword>
<protein>
    <recommendedName>
        <fullName evidence="3">Protein phosphatase</fullName>
        <ecNumber evidence="3">3.1.3.16</ecNumber>
    </recommendedName>
</protein>
<dbReference type="Gene3D" id="3.60.40.10">
    <property type="entry name" value="PPM-type phosphatase domain"/>
    <property type="match status" value="2"/>
</dbReference>
<evidence type="ECO:0000256" key="4">
    <source>
        <dbReference type="SAM" id="MobiDB-lite"/>
    </source>
</evidence>
<keyword evidence="3" id="KW-0479">Metal-binding</keyword>
<dbReference type="SUPFAM" id="SSF81606">
    <property type="entry name" value="PP2C-like"/>
    <property type="match status" value="2"/>
</dbReference>
<comment type="cofactor">
    <cofactor evidence="3">
        <name>Mn(2+)</name>
        <dbReference type="ChEBI" id="CHEBI:29035"/>
    </cofactor>
</comment>
<dbReference type="InterPro" id="IPR001932">
    <property type="entry name" value="PPM-type_phosphatase-like_dom"/>
</dbReference>
<keyword evidence="3" id="KW-0378">Hydrolase</keyword>
<dbReference type="PROSITE" id="PS51746">
    <property type="entry name" value="PPM_2"/>
    <property type="match status" value="2"/>
</dbReference>
<gene>
    <name evidence="6" type="ORF">EJB05_20643</name>
</gene>
<dbReference type="Pfam" id="PF07228">
    <property type="entry name" value="SpoIIE"/>
    <property type="match status" value="1"/>
</dbReference>
<accession>A0A5J9UZP0</accession>
<organism evidence="6 7">
    <name type="scientific">Eragrostis curvula</name>
    <name type="common">weeping love grass</name>
    <dbReference type="NCBI Taxonomy" id="38414"/>
    <lineage>
        <taxon>Eukaryota</taxon>
        <taxon>Viridiplantae</taxon>
        <taxon>Streptophyta</taxon>
        <taxon>Embryophyta</taxon>
        <taxon>Tracheophyta</taxon>
        <taxon>Spermatophyta</taxon>
        <taxon>Magnoliopsida</taxon>
        <taxon>Liliopsida</taxon>
        <taxon>Poales</taxon>
        <taxon>Poaceae</taxon>
        <taxon>PACMAD clade</taxon>
        <taxon>Chloridoideae</taxon>
        <taxon>Eragrostideae</taxon>
        <taxon>Eragrostidinae</taxon>
        <taxon>Eragrostis</taxon>
    </lineage>
</organism>
<comment type="similarity">
    <text evidence="3">Belongs to the PP2C family.</text>
</comment>
<dbReference type="InterPro" id="IPR036457">
    <property type="entry name" value="PPM-type-like_dom_sf"/>
</dbReference>
<evidence type="ECO:0000256" key="3">
    <source>
        <dbReference type="RuleBase" id="RU366020"/>
    </source>
</evidence>
<dbReference type="OrthoDB" id="681748at2759"/>
<dbReference type="SMART" id="SM00332">
    <property type="entry name" value="PP2Cc"/>
    <property type="match status" value="2"/>
</dbReference>